<dbReference type="EMBL" id="CP011144">
    <property type="protein sequence ID" value="AKC88193.1"/>
    <property type="molecule type" value="Genomic_DNA"/>
</dbReference>
<proteinExistence type="predicted"/>
<dbReference type="AlphaFoldDB" id="A0A0E3Z4X4"/>
<dbReference type="RefSeq" id="WP_052633931.1">
    <property type="nucleotide sequence ID" value="NZ_CP011144.1"/>
</dbReference>
<dbReference type="Proteomes" id="UP000033067">
    <property type="component" value="Chromosome"/>
</dbReference>
<name>A0A0E3Z4X4_9GAMM</name>
<accession>A0A0E3Z4X4</accession>
<gene>
    <name evidence="1" type="ORF">WQ53_05270</name>
</gene>
<sequence>MSFPQRTPTGTATWLLTDGHAGNLRQAEALARALAVAAHIPPLEPCRPWRWLAPRRLPGSRHAFGPAFATALTRPPPALAIGCGRQGALATRLLRERGARTVQILDPRLDSRHWDIVVAPEHDGLRGANVVPVLGSLNPVDDAWLADATGRFRALLALPQPRRVLLVGGPTRHARWTVAGLQALLEQLRQRVRAEGGSLLATVSRRTPAAAIDGLRDAVRGLPGLLWDGSGANPYPGMLACADRIICTPDSVNMLSEACATSVPVHVFAPGCATGKIGAFLHALQARDRIREADDGPAHFPVVPLRETARVADVVRERLGLAAPSREPL</sequence>
<evidence type="ECO:0000313" key="1">
    <source>
        <dbReference type="EMBL" id="AKC88193.1"/>
    </source>
</evidence>
<dbReference type="Pfam" id="PF06258">
    <property type="entry name" value="Mito_fiss_Elm1"/>
    <property type="match status" value="1"/>
</dbReference>
<organism evidence="1 2">
    <name type="scientific">Pseudoxanthomonas suwonensis</name>
    <dbReference type="NCBI Taxonomy" id="314722"/>
    <lineage>
        <taxon>Bacteria</taxon>
        <taxon>Pseudomonadati</taxon>
        <taxon>Pseudomonadota</taxon>
        <taxon>Gammaproteobacteria</taxon>
        <taxon>Lysobacterales</taxon>
        <taxon>Lysobacteraceae</taxon>
        <taxon>Pseudoxanthomonas</taxon>
    </lineage>
</organism>
<evidence type="ECO:0000313" key="2">
    <source>
        <dbReference type="Proteomes" id="UP000033067"/>
    </source>
</evidence>
<keyword evidence="2" id="KW-1185">Reference proteome</keyword>
<dbReference type="KEGG" id="psuw:WQ53_05270"/>
<protein>
    <submittedName>
        <fullName evidence="1">Nucleoside-diphosphate sugar epimerase</fullName>
    </submittedName>
</protein>
<dbReference type="OrthoDB" id="272235at2"/>
<dbReference type="PANTHER" id="PTHR33986:SF15">
    <property type="entry name" value="MITOCHONDRIAL FISSION PROTEIN ELM1"/>
    <property type="match status" value="1"/>
</dbReference>
<dbReference type="PANTHER" id="PTHR33986">
    <property type="entry name" value="OS02G0535700 PROTEIN"/>
    <property type="match status" value="1"/>
</dbReference>
<dbReference type="InterPro" id="IPR009367">
    <property type="entry name" value="Elm1-like"/>
</dbReference>
<dbReference type="PATRIC" id="fig|314722.6.peg.1109"/>
<reference evidence="1 2" key="1">
    <citation type="journal article" date="2015" name="Genome Announc.">
        <title>Complete Genome Sequence of Pseudoxanthomonas suwonensis Strain J1, a Cellulose-Degrading Bacterium Isolated from Leaf- and Wood-Enriched Soil.</title>
        <authorList>
            <person name="Hou L."/>
            <person name="Jiang J."/>
            <person name="Xu Z."/>
            <person name="Zhou Y."/>
            <person name="Leung F.C."/>
        </authorList>
    </citation>
    <scope>NUCLEOTIDE SEQUENCE [LARGE SCALE GENOMIC DNA]</scope>
    <source>
        <strain evidence="1 2">J1</strain>
    </source>
</reference>